<dbReference type="EMBL" id="KV744979">
    <property type="protein sequence ID" value="OCK79981.1"/>
    <property type="molecule type" value="Genomic_DNA"/>
</dbReference>
<organism evidence="1 2">
    <name type="scientific">Lepidopterella palustris CBS 459.81</name>
    <dbReference type="NCBI Taxonomy" id="1314670"/>
    <lineage>
        <taxon>Eukaryota</taxon>
        <taxon>Fungi</taxon>
        <taxon>Dikarya</taxon>
        <taxon>Ascomycota</taxon>
        <taxon>Pezizomycotina</taxon>
        <taxon>Dothideomycetes</taxon>
        <taxon>Pleosporomycetidae</taxon>
        <taxon>Mytilinidiales</taxon>
        <taxon>Argynnaceae</taxon>
        <taxon>Lepidopterella</taxon>
    </lineage>
</organism>
<name>A0A8E2E9M2_9PEZI</name>
<gene>
    <name evidence="1" type="ORF">K432DRAFT_405093</name>
</gene>
<proteinExistence type="predicted"/>
<sequence>MNTAGGLKAADTLDTPHAFDMSTFANISAGYIKKLKATAGERRTATQLFGDLFSQAVTDEDVTTLIHLADGRAARNGNPRNSIALAPRDSTWTGFDTASQGNCSMEEGDSDSRPTPPTYVFLCVNVHSRPIRDYHRSKVADFQEWGRGGPLHAHIDRIWA</sequence>
<dbReference type="AlphaFoldDB" id="A0A8E2E9M2"/>
<dbReference type="Proteomes" id="UP000250266">
    <property type="component" value="Unassembled WGS sequence"/>
</dbReference>
<evidence type="ECO:0000313" key="1">
    <source>
        <dbReference type="EMBL" id="OCK79981.1"/>
    </source>
</evidence>
<keyword evidence="2" id="KW-1185">Reference proteome</keyword>
<evidence type="ECO:0000313" key="2">
    <source>
        <dbReference type="Proteomes" id="UP000250266"/>
    </source>
</evidence>
<accession>A0A8E2E9M2</accession>
<protein>
    <submittedName>
        <fullName evidence="1">Uncharacterized protein</fullName>
    </submittedName>
</protein>
<reference evidence="1 2" key="1">
    <citation type="journal article" date="2016" name="Nat. Commun.">
        <title>Ectomycorrhizal ecology is imprinted in the genome of the dominant symbiotic fungus Cenococcum geophilum.</title>
        <authorList>
            <consortium name="DOE Joint Genome Institute"/>
            <person name="Peter M."/>
            <person name="Kohler A."/>
            <person name="Ohm R.A."/>
            <person name="Kuo A."/>
            <person name="Krutzmann J."/>
            <person name="Morin E."/>
            <person name="Arend M."/>
            <person name="Barry K.W."/>
            <person name="Binder M."/>
            <person name="Choi C."/>
            <person name="Clum A."/>
            <person name="Copeland A."/>
            <person name="Grisel N."/>
            <person name="Haridas S."/>
            <person name="Kipfer T."/>
            <person name="LaButti K."/>
            <person name="Lindquist E."/>
            <person name="Lipzen A."/>
            <person name="Maire R."/>
            <person name="Meier B."/>
            <person name="Mihaltcheva S."/>
            <person name="Molinier V."/>
            <person name="Murat C."/>
            <person name="Poggeler S."/>
            <person name="Quandt C.A."/>
            <person name="Sperisen C."/>
            <person name="Tritt A."/>
            <person name="Tisserant E."/>
            <person name="Crous P.W."/>
            <person name="Henrissat B."/>
            <person name="Nehls U."/>
            <person name="Egli S."/>
            <person name="Spatafora J.W."/>
            <person name="Grigoriev I.V."/>
            <person name="Martin F.M."/>
        </authorList>
    </citation>
    <scope>NUCLEOTIDE SEQUENCE [LARGE SCALE GENOMIC DNA]</scope>
    <source>
        <strain evidence="1 2">CBS 459.81</strain>
    </source>
</reference>